<keyword evidence="1" id="KW-0732">Signal</keyword>
<protein>
    <recommendedName>
        <fullName evidence="4">Late embryogenesis abundant protein LEA-2 subgroup domain-containing protein</fullName>
    </recommendedName>
</protein>
<proteinExistence type="predicted"/>
<evidence type="ECO:0008006" key="4">
    <source>
        <dbReference type="Google" id="ProtNLM"/>
    </source>
</evidence>
<evidence type="ECO:0000256" key="1">
    <source>
        <dbReference type="SAM" id="SignalP"/>
    </source>
</evidence>
<evidence type="ECO:0000313" key="2">
    <source>
        <dbReference type="EMBL" id="KAF9469522.1"/>
    </source>
</evidence>
<dbReference type="AlphaFoldDB" id="A0A9P6CKG3"/>
<dbReference type="OrthoDB" id="3251634at2759"/>
<accession>A0A9P6CKG3</accession>
<gene>
    <name evidence="2" type="ORF">BDZ94DRAFT_1180678</name>
</gene>
<dbReference type="EMBL" id="MU150229">
    <property type="protein sequence ID" value="KAF9469522.1"/>
    <property type="molecule type" value="Genomic_DNA"/>
</dbReference>
<feature type="chain" id="PRO_5040168865" description="Late embryogenesis abundant protein LEA-2 subgroup domain-containing protein" evidence="1">
    <location>
        <begin position="25"/>
        <end position="183"/>
    </location>
</feature>
<feature type="signal peptide" evidence="1">
    <location>
        <begin position="1"/>
        <end position="24"/>
    </location>
</feature>
<sequence>MARFSALFVPLFALFFLCVGSAPATSTSADLGGLSIGDIINALQIGLVSKINAIITLDSLTTNIISVNFDAKNPLFIELTIDRVVSSAGLNGTVYATFDHTFSKPVPVPPFGTKNSGTFGNVLLTQGVEASLDIIPFGVLDLMSTDVFVRAGTIGGFLGVPITLAGLKQSNVPTTYNLSLGLQ</sequence>
<evidence type="ECO:0000313" key="3">
    <source>
        <dbReference type="Proteomes" id="UP000807353"/>
    </source>
</evidence>
<organism evidence="2 3">
    <name type="scientific">Collybia nuda</name>
    <dbReference type="NCBI Taxonomy" id="64659"/>
    <lineage>
        <taxon>Eukaryota</taxon>
        <taxon>Fungi</taxon>
        <taxon>Dikarya</taxon>
        <taxon>Basidiomycota</taxon>
        <taxon>Agaricomycotina</taxon>
        <taxon>Agaricomycetes</taxon>
        <taxon>Agaricomycetidae</taxon>
        <taxon>Agaricales</taxon>
        <taxon>Tricholomatineae</taxon>
        <taxon>Clitocybaceae</taxon>
        <taxon>Collybia</taxon>
    </lineage>
</organism>
<reference evidence="2" key="1">
    <citation type="submission" date="2020-11" db="EMBL/GenBank/DDBJ databases">
        <authorList>
            <consortium name="DOE Joint Genome Institute"/>
            <person name="Ahrendt S."/>
            <person name="Riley R."/>
            <person name="Andreopoulos W."/>
            <person name="Labutti K."/>
            <person name="Pangilinan J."/>
            <person name="Ruiz-Duenas F.J."/>
            <person name="Barrasa J.M."/>
            <person name="Sanchez-Garcia M."/>
            <person name="Camarero S."/>
            <person name="Miyauchi S."/>
            <person name="Serrano A."/>
            <person name="Linde D."/>
            <person name="Babiker R."/>
            <person name="Drula E."/>
            <person name="Ayuso-Fernandez I."/>
            <person name="Pacheco R."/>
            <person name="Padilla G."/>
            <person name="Ferreira P."/>
            <person name="Barriuso J."/>
            <person name="Kellner H."/>
            <person name="Castanera R."/>
            <person name="Alfaro M."/>
            <person name="Ramirez L."/>
            <person name="Pisabarro A.G."/>
            <person name="Kuo A."/>
            <person name="Tritt A."/>
            <person name="Lipzen A."/>
            <person name="He G."/>
            <person name="Yan M."/>
            <person name="Ng V."/>
            <person name="Cullen D."/>
            <person name="Martin F."/>
            <person name="Rosso M.-N."/>
            <person name="Henrissat B."/>
            <person name="Hibbett D."/>
            <person name="Martinez A.T."/>
            <person name="Grigoriev I.V."/>
        </authorList>
    </citation>
    <scope>NUCLEOTIDE SEQUENCE</scope>
    <source>
        <strain evidence="2">CBS 247.69</strain>
    </source>
</reference>
<dbReference type="Proteomes" id="UP000807353">
    <property type="component" value="Unassembled WGS sequence"/>
</dbReference>
<name>A0A9P6CKG3_9AGAR</name>
<comment type="caution">
    <text evidence="2">The sequence shown here is derived from an EMBL/GenBank/DDBJ whole genome shotgun (WGS) entry which is preliminary data.</text>
</comment>
<keyword evidence="3" id="KW-1185">Reference proteome</keyword>